<comment type="similarity">
    <text evidence="4">Belongs to the metallo-beta-lactamase superfamily. Class-B beta-lactamase family.</text>
</comment>
<dbReference type="PROSITE" id="PS00744">
    <property type="entry name" value="BETA_LACTAMASE_B_2"/>
    <property type="match status" value="1"/>
</dbReference>
<dbReference type="SMART" id="SM00849">
    <property type="entry name" value="Lactamase_B"/>
    <property type="match status" value="1"/>
</dbReference>
<dbReference type="InterPro" id="IPR036866">
    <property type="entry name" value="RibonucZ/Hydroxyglut_hydro"/>
</dbReference>
<dbReference type="SUPFAM" id="SSF56281">
    <property type="entry name" value="Metallo-hydrolase/oxidoreductase"/>
    <property type="match status" value="1"/>
</dbReference>
<evidence type="ECO:0000256" key="3">
    <source>
        <dbReference type="ARBA" id="ARBA00004418"/>
    </source>
</evidence>
<dbReference type="InterPro" id="IPR058199">
    <property type="entry name" value="BlaB//VIM/IMP-1"/>
</dbReference>
<dbReference type="InterPro" id="IPR001279">
    <property type="entry name" value="Metallo-B-lactamas"/>
</dbReference>
<comment type="catalytic activity">
    <reaction evidence="1">
        <text>a beta-lactam + H2O = a substituted beta-amino acid</text>
        <dbReference type="Rhea" id="RHEA:20401"/>
        <dbReference type="ChEBI" id="CHEBI:15377"/>
        <dbReference type="ChEBI" id="CHEBI:35627"/>
        <dbReference type="ChEBI" id="CHEBI:140347"/>
        <dbReference type="EC" id="3.5.2.6"/>
    </reaction>
</comment>
<dbReference type="EC" id="3.5.2.6" evidence="6"/>
<name>A0ABQ2HX59_9BACT</name>
<evidence type="ECO:0000313" key="16">
    <source>
        <dbReference type="Proteomes" id="UP000632339"/>
    </source>
</evidence>
<dbReference type="CDD" id="cd16302">
    <property type="entry name" value="CcrA-like_MBL-B1"/>
    <property type="match status" value="1"/>
</dbReference>
<feature type="chain" id="PRO_5046967388" description="beta-lactamase" evidence="13">
    <location>
        <begin position="20"/>
        <end position="245"/>
    </location>
</feature>
<evidence type="ECO:0000256" key="11">
    <source>
        <dbReference type="ARBA" id="ARBA00022833"/>
    </source>
</evidence>
<dbReference type="InterPro" id="IPR001018">
    <property type="entry name" value="Beta-lactamase_class-B_CS"/>
</dbReference>
<evidence type="ECO:0000259" key="14">
    <source>
        <dbReference type="SMART" id="SM00849"/>
    </source>
</evidence>
<comment type="subunit">
    <text evidence="5">Monomer.</text>
</comment>
<keyword evidence="8 13" id="KW-0732">Signal</keyword>
<dbReference type="NCBIfam" id="NF033088">
    <property type="entry name" value="bla_subclass_B1"/>
    <property type="match status" value="1"/>
</dbReference>
<keyword evidence="11" id="KW-0862">Zinc</keyword>
<keyword evidence="9" id="KW-0574">Periplasm</keyword>
<feature type="domain" description="Metallo-beta-lactamase" evidence="14">
    <location>
        <begin position="56"/>
        <end position="225"/>
    </location>
</feature>
<evidence type="ECO:0000256" key="8">
    <source>
        <dbReference type="ARBA" id="ARBA00022729"/>
    </source>
</evidence>
<protein>
    <recommendedName>
        <fullName evidence="6">beta-lactamase</fullName>
        <ecNumber evidence="6">3.5.2.6</ecNumber>
    </recommendedName>
</protein>
<keyword evidence="7" id="KW-0479">Metal-binding</keyword>
<dbReference type="Gene3D" id="3.60.15.10">
    <property type="entry name" value="Ribonuclease Z/Hydroxyacylglutathione hydrolase-like"/>
    <property type="match status" value="1"/>
</dbReference>
<dbReference type="RefSeq" id="WP_019943102.1">
    <property type="nucleotide sequence ID" value="NZ_BMLI01000001.1"/>
</dbReference>
<dbReference type="PANTHER" id="PTHR42951">
    <property type="entry name" value="METALLO-BETA-LACTAMASE DOMAIN-CONTAINING"/>
    <property type="match status" value="1"/>
</dbReference>
<proteinExistence type="inferred from homology"/>
<keyword evidence="16" id="KW-1185">Reference proteome</keyword>
<dbReference type="Proteomes" id="UP000632339">
    <property type="component" value="Unassembled WGS sequence"/>
</dbReference>
<keyword evidence="10" id="KW-0378">Hydrolase</keyword>
<evidence type="ECO:0000313" key="15">
    <source>
        <dbReference type="EMBL" id="GGM94276.1"/>
    </source>
</evidence>
<reference evidence="16" key="1">
    <citation type="journal article" date="2019" name="Int. J. Syst. Evol. Microbiol.">
        <title>The Global Catalogue of Microorganisms (GCM) 10K type strain sequencing project: providing services to taxonomists for standard genome sequencing and annotation.</title>
        <authorList>
            <consortium name="The Broad Institute Genomics Platform"/>
            <consortium name="The Broad Institute Genome Sequencing Center for Infectious Disease"/>
            <person name="Wu L."/>
            <person name="Ma J."/>
        </authorList>
    </citation>
    <scope>NUCLEOTIDE SEQUENCE [LARGE SCALE GENOMIC DNA]</scope>
    <source>
        <strain evidence="16">CGMCC 1.6375</strain>
    </source>
</reference>
<keyword evidence="12" id="KW-0046">Antibiotic resistance</keyword>
<evidence type="ECO:0000256" key="6">
    <source>
        <dbReference type="ARBA" id="ARBA00012865"/>
    </source>
</evidence>
<evidence type="ECO:0000256" key="2">
    <source>
        <dbReference type="ARBA" id="ARBA00001947"/>
    </source>
</evidence>
<evidence type="ECO:0000256" key="1">
    <source>
        <dbReference type="ARBA" id="ARBA00001526"/>
    </source>
</evidence>
<evidence type="ECO:0000256" key="10">
    <source>
        <dbReference type="ARBA" id="ARBA00022801"/>
    </source>
</evidence>
<comment type="caution">
    <text evidence="15">The sequence shown here is derived from an EMBL/GenBank/DDBJ whole genome shotgun (WGS) entry which is preliminary data.</text>
</comment>
<evidence type="ECO:0000256" key="7">
    <source>
        <dbReference type="ARBA" id="ARBA00022723"/>
    </source>
</evidence>
<sequence>MKKHILAGLLALTYTLTHAQTPDKSFKTDDLVIQKVSDHAYNHLTYLQTESFGKVPCNGLIVFDGGEAVIFDTPVDDATSEKVIKWVEDSLKCKVKAVIATHFHEDCVGGLKAFHDHGIPSYATNKTIAYDKERKFPVPQKGFDNKLDLKVGKKAVVAAFYGEGHTRDNIIGYFPSEKVMFGGCLIKEVDATKGNLADANVEAWPATVTKIKAQYPDVKVVIPGHGKIGGNELLDYTVKLFSGEK</sequence>
<dbReference type="InterPro" id="IPR050855">
    <property type="entry name" value="NDM-1-like"/>
</dbReference>
<evidence type="ECO:0000256" key="12">
    <source>
        <dbReference type="ARBA" id="ARBA00023251"/>
    </source>
</evidence>
<accession>A0ABQ2HX59</accession>
<organism evidence="15 16">
    <name type="scientific">Dyadobacter beijingensis</name>
    <dbReference type="NCBI Taxonomy" id="365489"/>
    <lineage>
        <taxon>Bacteria</taxon>
        <taxon>Pseudomonadati</taxon>
        <taxon>Bacteroidota</taxon>
        <taxon>Cytophagia</taxon>
        <taxon>Cytophagales</taxon>
        <taxon>Spirosomataceae</taxon>
        <taxon>Dyadobacter</taxon>
    </lineage>
</organism>
<dbReference type="Pfam" id="PF00753">
    <property type="entry name" value="Lactamase_B"/>
    <property type="match status" value="1"/>
</dbReference>
<comment type="cofactor">
    <cofactor evidence="2">
        <name>Zn(2+)</name>
        <dbReference type="ChEBI" id="CHEBI:29105"/>
    </cofactor>
</comment>
<evidence type="ECO:0000256" key="13">
    <source>
        <dbReference type="SAM" id="SignalP"/>
    </source>
</evidence>
<gene>
    <name evidence="15" type="primary">bla</name>
    <name evidence="15" type="ORF">GCM10010967_29390</name>
</gene>
<feature type="signal peptide" evidence="13">
    <location>
        <begin position="1"/>
        <end position="19"/>
    </location>
</feature>
<evidence type="ECO:0000256" key="4">
    <source>
        <dbReference type="ARBA" id="ARBA00005250"/>
    </source>
</evidence>
<evidence type="ECO:0000256" key="5">
    <source>
        <dbReference type="ARBA" id="ARBA00011245"/>
    </source>
</evidence>
<dbReference type="PANTHER" id="PTHR42951:SF4">
    <property type="entry name" value="ACYL-COENZYME A THIOESTERASE MBLAC2"/>
    <property type="match status" value="1"/>
</dbReference>
<evidence type="ECO:0000256" key="9">
    <source>
        <dbReference type="ARBA" id="ARBA00022764"/>
    </source>
</evidence>
<dbReference type="EMBL" id="BMLI01000001">
    <property type="protein sequence ID" value="GGM94276.1"/>
    <property type="molecule type" value="Genomic_DNA"/>
</dbReference>
<comment type="subcellular location">
    <subcellularLocation>
        <location evidence="3">Periplasm</location>
    </subcellularLocation>
</comment>